<dbReference type="Gene3D" id="3.40.50.300">
    <property type="entry name" value="P-loop containing nucleotide triphosphate hydrolases"/>
    <property type="match status" value="1"/>
</dbReference>
<dbReference type="InterPro" id="IPR003593">
    <property type="entry name" value="AAA+_ATPase"/>
</dbReference>
<reference evidence="5 6" key="1">
    <citation type="submission" date="2019-02" db="EMBL/GenBank/DDBJ databases">
        <title>Deep-cultivation of Planctomycetes and their phenomic and genomic characterization uncovers novel biology.</title>
        <authorList>
            <person name="Wiegand S."/>
            <person name="Jogler M."/>
            <person name="Boedeker C."/>
            <person name="Pinto D."/>
            <person name="Vollmers J."/>
            <person name="Rivas-Marin E."/>
            <person name="Kohn T."/>
            <person name="Peeters S.H."/>
            <person name="Heuer A."/>
            <person name="Rast P."/>
            <person name="Oberbeckmann S."/>
            <person name="Bunk B."/>
            <person name="Jeske O."/>
            <person name="Meyerdierks A."/>
            <person name="Storesund J.E."/>
            <person name="Kallscheuer N."/>
            <person name="Luecker S."/>
            <person name="Lage O.M."/>
            <person name="Pohl T."/>
            <person name="Merkel B.J."/>
            <person name="Hornburger P."/>
            <person name="Mueller R.-W."/>
            <person name="Bruemmer F."/>
            <person name="Labrenz M."/>
            <person name="Spormann A.M."/>
            <person name="Op den Camp H."/>
            <person name="Overmann J."/>
            <person name="Amann R."/>
            <person name="Jetten M.S.M."/>
            <person name="Mascher T."/>
            <person name="Medema M.H."/>
            <person name="Devos D.P."/>
            <person name="Kaster A.-K."/>
            <person name="Ovreas L."/>
            <person name="Rohde M."/>
            <person name="Galperin M.Y."/>
            <person name="Jogler C."/>
        </authorList>
    </citation>
    <scope>NUCLEOTIDE SEQUENCE [LARGE SCALE GENOMIC DNA]</scope>
    <source>
        <strain evidence="5 6">Poly30</strain>
    </source>
</reference>
<dbReference type="EC" id="3.6.3.-" evidence="5"/>
<name>A0A518ET22_9BACT</name>
<dbReference type="SMART" id="SM00382">
    <property type="entry name" value="AAA"/>
    <property type="match status" value="1"/>
</dbReference>
<proteinExistence type="predicted"/>
<keyword evidence="2" id="KW-0547">Nucleotide-binding</keyword>
<evidence type="ECO:0000259" key="4">
    <source>
        <dbReference type="PROSITE" id="PS50893"/>
    </source>
</evidence>
<dbReference type="GO" id="GO:0005524">
    <property type="term" value="F:ATP binding"/>
    <property type="evidence" value="ECO:0007669"/>
    <property type="project" value="UniProtKB-KW"/>
</dbReference>
<evidence type="ECO:0000313" key="5">
    <source>
        <dbReference type="EMBL" id="QDV07215.1"/>
    </source>
</evidence>
<accession>A0A518ET22</accession>
<dbReference type="GO" id="GO:0016887">
    <property type="term" value="F:ATP hydrolysis activity"/>
    <property type="evidence" value="ECO:0007669"/>
    <property type="project" value="InterPro"/>
</dbReference>
<keyword evidence="1" id="KW-0813">Transport</keyword>
<dbReference type="EMBL" id="CP036434">
    <property type="protein sequence ID" value="QDV07215.1"/>
    <property type="molecule type" value="Genomic_DNA"/>
</dbReference>
<evidence type="ECO:0000256" key="3">
    <source>
        <dbReference type="ARBA" id="ARBA00022840"/>
    </source>
</evidence>
<dbReference type="RefSeq" id="WP_419191344.1">
    <property type="nucleotide sequence ID" value="NZ_CP036434.1"/>
</dbReference>
<keyword evidence="3 5" id="KW-0067">ATP-binding</keyword>
<dbReference type="PROSITE" id="PS50893">
    <property type="entry name" value="ABC_TRANSPORTER_2"/>
    <property type="match status" value="1"/>
</dbReference>
<dbReference type="Proteomes" id="UP000320390">
    <property type="component" value="Chromosome"/>
</dbReference>
<dbReference type="PROSITE" id="PS00211">
    <property type="entry name" value="ABC_TRANSPORTER_1"/>
    <property type="match status" value="1"/>
</dbReference>
<sequence length="262" mass="29402">MSEAMPEPGKTPRRDKITVEGVDKTFPTKKGEVHVLDGVNLTVREGEFLAIVGPSGCGKSTLLNCMAGFERASGGSIQVDGEEVTRPDPKRVFVFQETGIFPWYSVWDNVGFGLGQMPFEAKDEHVMKYIRLVGLEGFERSFPSELSGGMKQRVEFARALAVEPDVLFLDEPFGALDAFTRIEMRREIVRIWEKTGKTCILVTHDVSEALELADRVAIMTRRPATVHSVLDVDMPRPRDSDDPPFREMKDLIFQVLGVERRV</sequence>
<dbReference type="SUPFAM" id="SSF52540">
    <property type="entry name" value="P-loop containing nucleoside triphosphate hydrolases"/>
    <property type="match status" value="1"/>
</dbReference>
<dbReference type="InterPro" id="IPR003439">
    <property type="entry name" value="ABC_transporter-like_ATP-bd"/>
</dbReference>
<organism evidence="5 6">
    <name type="scientific">Saltatorellus ferox</name>
    <dbReference type="NCBI Taxonomy" id="2528018"/>
    <lineage>
        <taxon>Bacteria</taxon>
        <taxon>Pseudomonadati</taxon>
        <taxon>Planctomycetota</taxon>
        <taxon>Planctomycetia</taxon>
        <taxon>Planctomycetia incertae sedis</taxon>
        <taxon>Saltatorellus</taxon>
    </lineage>
</organism>
<dbReference type="InterPro" id="IPR050166">
    <property type="entry name" value="ABC_transporter_ATP-bind"/>
</dbReference>
<dbReference type="InterPro" id="IPR027417">
    <property type="entry name" value="P-loop_NTPase"/>
</dbReference>
<dbReference type="PANTHER" id="PTHR42788:SF13">
    <property type="entry name" value="ALIPHATIC SULFONATES IMPORT ATP-BINDING PROTEIN SSUB"/>
    <property type="match status" value="1"/>
</dbReference>
<feature type="domain" description="ABC transporter" evidence="4">
    <location>
        <begin position="17"/>
        <end position="246"/>
    </location>
</feature>
<protein>
    <submittedName>
        <fullName evidence="5">Bicarbonate transport ATP-binding protein CmpD</fullName>
        <ecNumber evidence="5">3.6.3.-</ecNumber>
    </submittedName>
</protein>
<evidence type="ECO:0000256" key="1">
    <source>
        <dbReference type="ARBA" id="ARBA00022448"/>
    </source>
</evidence>
<gene>
    <name evidence="5" type="primary">cmpD</name>
    <name evidence="5" type="ORF">Poly30_27340</name>
</gene>
<dbReference type="CDD" id="cd03293">
    <property type="entry name" value="ABC_NrtD_SsuB_transporters"/>
    <property type="match status" value="1"/>
</dbReference>
<dbReference type="InterPro" id="IPR017871">
    <property type="entry name" value="ABC_transporter-like_CS"/>
</dbReference>
<evidence type="ECO:0000256" key="2">
    <source>
        <dbReference type="ARBA" id="ARBA00022741"/>
    </source>
</evidence>
<evidence type="ECO:0000313" key="6">
    <source>
        <dbReference type="Proteomes" id="UP000320390"/>
    </source>
</evidence>
<dbReference type="AlphaFoldDB" id="A0A518ET22"/>
<dbReference type="Pfam" id="PF00005">
    <property type="entry name" value="ABC_tran"/>
    <property type="match status" value="1"/>
</dbReference>
<keyword evidence="5" id="KW-0378">Hydrolase</keyword>
<keyword evidence="6" id="KW-1185">Reference proteome</keyword>
<dbReference type="PANTHER" id="PTHR42788">
    <property type="entry name" value="TAURINE IMPORT ATP-BINDING PROTEIN-RELATED"/>
    <property type="match status" value="1"/>
</dbReference>